<dbReference type="Pfam" id="PF00884">
    <property type="entry name" value="Sulfatase"/>
    <property type="match status" value="1"/>
</dbReference>
<dbReference type="InterPro" id="IPR024607">
    <property type="entry name" value="Sulfatase_CS"/>
</dbReference>
<feature type="region of interest" description="Disordered" evidence="5">
    <location>
        <begin position="94"/>
        <end position="115"/>
    </location>
</feature>
<dbReference type="Proteomes" id="UP001293718">
    <property type="component" value="Unassembled WGS sequence"/>
</dbReference>
<evidence type="ECO:0000259" key="6">
    <source>
        <dbReference type="Pfam" id="PF00884"/>
    </source>
</evidence>
<keyword evidence="4" id="KW-0106">Calcium</keyword>
<dbReference type="InterPro" id="IPR017850">
    <property type="entry name" value="Alkaline_phosphatase_core_sf"/>
</dbReference>
<comment type="similarity">
    <text evidence="1">Belongs to the sulfatase family.</text>
</comment>
<keyword evidence="8" id="KW-1185">Reference proteome</keyword>
<dbReference type="EMBL" id="JAXOJX010000017">
    <property type="protein sequence ID" value="MDZ5457339.1"/>
    <property type="molecule type" value="Genomic_DNA"/>
</dbReference>
<dbReference type="Gene3D" id="3.40.720.10">
    <property type="entry name" value="Alkaline Phosphatase, subunit A"/>
    <property type="match status" value="1"/>
</dbReference>
<evidence type="ECO:0000313" key="7">
    <source>
        <dbReference type="EMBL" id="MDZ5457339.1"/>
    </source>
</evidence>
<gene>
    <name evidence="7" type="ORF">SM757_12235</name>
</gene>
<dbReference type="PANTHER" id="PTHR42693">
    <property type="entry name" value="ARYLSULFATASE FAMILY MEMBER"/>
    <property type="match status" value="1"/>
</dbReference>
<accession>A0ABU5IDZ7</accession>
<dbReference type="RefSeq" id="WP_322465660.1">
    <property type="nucleotide sequence ID" value="NZ_JAXOJX010000017.1"/>
</dbReference>
<keyword evidence="3" id="KW-0378">Hydrolase</keyword>
<keyword evidence="2" id="KW-0479">Metal-binding</keyword>
<dbReference type="InterPro" id="IPR000917">
    <property type="entry name" value="Sulfatase_N"/>
</dbReference>
<dbReference type="PROSITE" id="PS00523">
    <property type="entry name" value="SULFATASE_1"/>
    <property type="match status" value="1"/>
</dbReference>
<evidence type="ECO:0000256" key="1">
    <source>
        <dbReference type="ARBA" id="ARBA00008779"/>
    </source>
</evidence>
<evidence type="ECO:0000313" key="8">
    <source>
        <dbReference type="Proteomes" id="UP001293718"/>
    </source>
</evidence>
<reference evidence="7 8" key="1">
    <citation type="submission" date="2023-11" db="EMBL/GenBank/DDBJ databases">
        <title>Draft genome of Azohydromonas lata strain H1 (DSM1123), a polyhydroxyalkanoate producer.</title>
        <authorList>
            <person name="Traversa D."/>
            <person name="D'Addabbo P."/>
            <person name="Pazzani C."/>
            <person name="Manzari C."/>
            <person name="Chiara M."/>
            <person name="Scrascia M."/>
        </authorList>
    </citation>
    <scope>NUCLEOTIDE SEQUENCE [LARGE SCALE GENOMIC DNA]</scope>
    <source>
        <strain evidence="7 8">H1</strain>
    </source>
</reference>
<feature type="domain" description="Sulfatase N-terminal" evidence="6">
    <location>
        <begin position="8"/>
        <end position="99"/>
    </location>
</feature>
<proteinExistence type="inferred from homology"/>
<evidence type="ECO:0000256" key="5">
    <source>
        <dbReference type="SAM" id="MobiDB-lite"/>
    </source>
</evidence>
<evidence type="ECO:0000256" key="4">
    <source>
        <dbReference type="ARBA" id="ARBA00022837"/>
    </source>
</evidence>
<evidence type="ECO:0000256" key="2">
    <source>
        <dbReference type="ARBA" id="ARBA00022723"/>
    </source>
</evidence>
<sequence>MPQQNTRPNFVFIVADDLGYADLGCTGARTATSPHLDRMAAEGLLFTHGYSNSPVCSPTRFAMITGRWQISIAPTAAASETFGTAMTKLETMARAHQSRGRRLLGNLPPHDSSHG</sequence>
<dbReference type="InterPro" id="IPR050738">
    <property type="entry name" value="Sulfatase"/>
</dbReference>
<dbReference type="PANTHER" id="PTHR42693:SF33">
    <property type="entry name" value="ARYLSULFATASE"/>
    <property type="match status" value="1"/>
</dbReference>
<protein>
    <submittedName>
        <fullName evidence="7">Sulfatase-like hydrolase/transferase</fullName>
    </submittedName>
</protein>
<dbReference type="SUPFAM" id="SSF53649">
    <property type="entry name" value="Alkaline phosphatase-like"/>
    <property type="match status" value="1"/>
</dbReference>
<organism evidence="7 8">
    <name type="scientific">Azohydromonas lata</name>
    <dbReference type="NCBI Taxonomy" id="45677"/>
    <lineage>
        <taxon>Bacteria</taxon>
        <taxon>Pseudomonadati</taxon>
        <taxon>Pseudomonadota</taxon>
        <taxon>Betaproteobacteria</taxon>
        <taxon>Burkholderiales</taxon>
        <taxon>Sphaerotilaceae</taxon>
        <taxon>Azohydromonas</taxon>
    </lineage>
</organism>
<comment type="caution">
    <text evidence="7">The sequence shown here is derived from an EMBL/GenBank/DDBJ whole genome shotgun (WGS) entry which is preliminary data.</text>
</comment>
<evidence type="ECO:0000256" key="3">
    <source>
        <dbReference type="ARBA" id="ARBA00022801"/>
    </source>
</evidence>
<name>A0ABU5IDZ7_9BURK</name>